<proteinExistence type="inferred from homology"/>
<dbReference type="PANTHER" id="PTHR31807:SF36">
    <property type="entry name" value="(RAPE) HYPOTHETICAL PROTEIN"/>
    <property type="match status" value="1"/>
</dbReference>
<keyword evidence="3" id="KW-1185">Reference proteome</keyword>
<dbReference type="EMBL" id="CAKOAT010204043">
    <property type="protein sequence ID" value="CAH8355147.1"/>
    <property type="molecule type" value="Genomic_DNA"/>
</dbReference>
<dbReference type="InterPro" id="IPR007573">
    <property type="entry name" value="QWRF"/>
</dbReference>
<evidence type="ECO:0000313" key="2">
    <source>
        <dbReference type="EMBL" id="CAH8355147.1"/>
    </source>
</evidence>
<sequence length="140" mass="15588">MKLEIKLDDILNKQMVCLEDWAIFEREHVSSLAGAIADLEGNTLRLPLTGGTKVDLRSLKLAMSSALDVMHAMGSSIWSLQSQIEEMTILSSDLAVIATKENFMLGRCEEMLASTAVMEIPRIQIEESSLMTDLMQKNQE</sequence>
<dbReference type="PANTHER" id="PTHR31807">
    <property type="entry name" value="AUGMIN FAMILY MEMBER"/>
    <property type="match status" value="1"/>
</dbReference>
<comment type="similarity">
    <text evidence="1">Belongs to the QWRF family.</text>
</comment>
<dbReference type="Pfam" id="PF04484">
    <property type="entry name" value="QWRF"/>
    <property type="match status" value="1"/>
</dbReference>
<evidence type="ECO:0000313" key="3">
    <source>
        <dbReference type="Proteomes" id="UP001642260"/>
    </source>
</evidence>
<protein>
    <submittedName>
        <fullName evidence="2">Uncharacterized protein</fullName>
    </submittedName>
</protein>
<reference evidence="2 3" key="1">
    <citation type="submission" date="2022-03" db="EMBL/GenBank/DDBJ databases">
        <authorList>
            <person name="Macdonald S."/>
            <person name="Ahmed S."/>
            <person name="Newling K."/>
        </authorList>
    </citation>
    <scope>NUCLEOTIDE SEQUENCE [LARGE SCALE GENOMIC DNA]</scope>
</reference>
<dbReference type="Proteomes" id="UP001642260">
    <property type="component" value="Unassembled WGS sequence"/>
</dbReference>
<gene>
    <name evidence="2" type="ORF">ERUC_LOCUS20902</name>
</gene>
<accession>A0ABC8K8C1</accession>
<name>A0ABC8K8C1_ERUVS</name>
<dbReference type="AlphaFoldDB" id="A0ABC8K8C1"/>
<comment type="caution">
    <text evidence="2">The sequence shown here is derived from an EMBL/GenBank/DDBJ whole genome shotgun (WGS) entry which is preliminary data.</text>
</comment>
<evidence type="ECO:0000256" key="1">
    <source>
        <dbReference type="ARBA" id="ARBA00010016"/>
    </source>
</evidence>
<organism evidence="2 3">
    <name type="scientific">Eruca vesicaria subsp. sativa</name>
    <name type="common">Garden rocket</name>
    <name type="synonym">Eruca sativa</name>
    <dbReference type="NCBI Taxonomy" id="29727"/>
    <lineage>
        <taxon>Eukaryota</taxon>
        <taxon>Viridiplantae</taxon>
        <taxon>Streptophyta</taxon>
        <taxon>Embryophyta</taxon>
        <taxon>Tracheophyta</taxon>
        <taxon>Spermatophyta</taxon>
        <taxon>Magnoliopsida</taxon>
        <taxon>eudicotyledons</taxon>
        <taxon>Gunneridae</taxon>
        <taxon>Pentapetalae</taxon>
        <taxon>rosids</taxon>
        <taxon>malvids</taxon>
        <taxon>Brassicales</taxon>
        <taxon>Brassicaceae</taxon>
        <taxon>Brassiceae</taxon>
        <taxon>Eruca</taxon>
    </lineage>
</organism>